<accession>A0A0F4ZAQ3</accession>
<dbReference type="PANTHER" id="PTHR24031">
    <property type="entry name" value="RNA HELICASE"/>
    <property type="match status" value="1"/>
</dbReference>
<dbReference type="GO" id="GO:0005524">
    <property type="term" value="F:ATP binding"/>
    <property type="evidence" value="ECO:0007669"/>
    <property type="project" value="UniProtKB-UniRule"/>
</dbReference>
<comment type="caution">
    <text evidence="10">The sequence shown here is derived from an EMBL/GenBank/DDBJ whole genome shotgun (WGS) entry which is preliminary data.</text>
</comment>
<dbReference type="InterPro" id="IPR014001">
    <property type="entry name" value="Helicase_ATP-bd"/>
</dbReference>
<evidence type="ECO:0000256" key="2">
    <source>
        <dbReference type="ARBA" id="ARBA00022801"/>
    </source>
</evidence>
<dbReference type="InterPro" id="IPR000629">
    <property type="entry name" value="RNA-helicase_DEAD-box_CS"/>
</dbReference>
<reference evidence="10 11" key="1">
    <citation type="submission" date="2015-03" db="EMBL/GenBank/DDBJ databases">
        <authorList>
            <person name="Radwan O."/>
            <person name="Al-Naeli F.A."/>
            <person name="Rendon G.A."/>
            <person name="Fields C."/>
        </authorList>
    </citation>
    <scope>NUCLEOTIDE SEQUENCE [LARGE SCALE GENOMIC DNA]</scope>
    <source>
        <strain evidence="10">CR-DP1</strain>
    </source>
</reference>
<sequence length="830" mass="88514">MYARWVPPSAGSGGSSSRTGNNDKAYSTTSNNNNNDDNQNKAEENKATPILAATNGFGYARWTPAAPSAAAERKAKQHEIRIKKGQSESESESSEESSESSEESSDSESESESESEKEELKRKRSDDIHHDAKKARTKAASPESESESTSDSSSDSSSSSDSDSDSDSNSGSKETLAPQSIPDAMEIDSQPASTKIPKKEKRKPAPQNDSSSSSDSDDDDDKSAPSKHKTVLQRKAKSLQLAQALPDPDSDSDSDTSSEPSERHGLEPLPQPDISADAAASTDPADAAFETLPAWLAAPIRVSPSTHLPFTALAIPAAAAAHLRARGFPDAFAVQTAAIPLLTPSARQHPGDVLVAAPTGSGKTLAYALPIVRDLSAGVVTRLRALVVLPTRELVRQAAETFDVCAAAFDGAASGGKRVRVGVAVGNQSLRYEQSVLLERSARVAPGPAADDDDDDGNDDDDVQAKRRAERAAEYAWRVDVLLCTPGRLVDHLRHTPGFSLAHVRWLVVDEADKLLAQSFQGWLGAAMGRLARDAGVFSARDHPGASASGVRKVVLSATLTRDLSLLAGLELVRPRLVVLQSEEGVGVQHVLPEKLGEKVVRIKDAGMKPLYLVEVLKMISSAASASTSAPSPESSSESSSESSDSDSESDPSKPTPKKHLFPSTVLIFTKSNESALRLTRLLTLLLPSLARHISTLTSSTPSSQRRTILRAFSTHAVRILIASDLVARGIDVPRLDHVVNYDLPASLAAYVHRVGRTARAGRCGTAWTLLPDVESGWFWGRVAKAKDVGRATKVQRVRIGNEDGELPEADVARYEEALAELGRMARGQQ</sequence>
<dbReference type="InterPro" id="IPR001650">
    <property type="entry name" value="Helicase_C-like"/>
</dbReference>
<dbReference type="Pfam" id="PF00270">
    <property type="entry name" value="DEAD"/>
    <property type="match status" value="2"/>
</dbReference>
<dbReference type="EMBL" id="LAEV01001858">
    <property type="protein sequence ID" value="KKA27226.1"/>
    <property type="molecule type" value="Genomic_DNA"/>
</dbReference>
<protein>
    <recommendedName>
        <fullName evidence="6">ATP-dependent RNA helicase</fullName>
        <ecNumber evidence="6">3.6.4.13</ecNumber>
    </recommendedName>
</protein>
<evidence type="ECO:0000256" key="4">
    <source>
        <dbReference type="ARBA" id="ARBA00022840"/>
    </source>
</evidence>
<dbReference type="OrthoDB" id="3370at2759"/>
<dbReference type="GO" id="GO:0003723">
    <property type="term" value="F:RNA binding"/>
    <property type="evidence" value="ECO:0007669"/>
    <property type="project" value="UniProtKB-UniRule"/>
</dbReference>
<dbReference type="PROSITE" id="PS00039">
    <property type="entry name" value="DEAD_ATP_HELICASE"/>
    <property type="match status" value="1"/>
</dbReference>
<feature type="compositionally biased region" description="Low complexity" evidence="7">
    <location>
        <begin position="625"/>
        <end position="643"/>
    </location>
</feature>
<keyword evidence="1 6" id="KW-0547">Nucleotide-binding</keyword>
<comment type="function">
    <text evidence="6">RNA helicase.</text>
</comment>
<evidence type="ECO:0000256" key="3">
    <source>
        <dbReference type="ARBA" id="ARBA00022806"/>
    </source>
</evidence>
<dbReference type="CDD" id="cd18787">
    <property type="entry name" value="SF2_C_DEAD"/>
    <property type="match status" value="1"/>
</dbReference>
<dbReference type="PROSITE" id="PS51194">
    <property type="entry name" value="HELICASE_CTER"/>
    <property type="match status" value="1"/>
</dbReference>
<feature type="compositionally biased region" description="Low complexity" evidence="7">
    <location>
        <begin position="272"/>
        <end position="283"/>
    </location>
</feature>
<evidence type="ECO:0000256" key="6">
    <source>
        <dbReference type="RuleBase" id="RU365068"/>
    </source>
</evidence>
<gene>
    <name evidence="10" type="ORF">TD95_003326</name>
</gene>
<dbReference type="SUPFAM" id="SSF52540">
    <property type="entry name" value="P-loop containing nucleoside triphosphate hydrolases"/>
    <property type="match status" value="1"/>
</dbReference>
<comment type="similarity">
    <text evidence="6">Belongs to the DEAD box helicase family.</text>
</comment>
<feature type="compositionally biased region" description="Basic residues" evidence="7">
    <location>
        <begin position="225"/>
        <end position="237"/>
    </location>
</feature>
<name>A0A0F4ZAQ3_9PEZI</name>
<dbReference type="PROSITE" id="PS51192">
    <property type="entry name" value="HELICASE_ATP_BIND_1"/>
    <property type="match status" value="1"/>
</dbReference>
<feature type="compositionally biased region" description="Low complexity" evidence="7">
    <location>
        <begin position="141"/>
        <end position="172"/>
    </location>
</feature>
<dbReference type="EC" id="3.6.4.13" evidence="6"/>
<feature type="region of interest" description="Disordered" evidence="7">
    <location>
        <begin position="443"/>
        <end position="465"/>
    </location>
</feature>
<dbReference type="InterPro" id="IPR027417">
    <property type="entry name" value="P-loop_NTPase"/>
</dbReference>
<dbReference type="AlphaFoldDB" id="A0A0F4ZAQ3"/>
<dbReference type="Pfam" id="PF00271">
    <property type="entry name" value="Helicase_C"/>
    <property type="match status" value="1"/>
</dbReference>
<dbReference type="SMART" id="SM00487">
    <property type="entry name" value="DEXDc"/>
    <property type="match status" value="1"/>
</dbReference>
<evidence type="ECO:0000313" key="11">
    <source>
        <dbReference type="Proteomes" id="UP000033483"/>
    </source>
</evidence>
<comment type="catalytic activity">
    <reaction evidence="6">
        <text>ATP + H2O = ADP + phosphate + H(+)</text>
        <dbReference type="Rhea" id="RHEA:13065"/>
        <dbReference type="ChEBI" id="CHEBI:15377"/>
        <dbReference type="ChEBI" id="CHEBI:15378"/>
        <dbReference type="ChEBI" id="CHEBI:30616"/>
        <dbReference type="ChEBI" id="CHEBI:43474"/>
        <dbReference type="ChEBI" id="CHEBI:456216"/>
        <dbReference type="EC" id="3.6.4.13"/>
    </reaction>
</comment>
<feature type="domain" description="Helicase C-terminal" evidence="9">
    <location>
        <begin position="657"/>
        <end position="813"/>
    </location>
</feature>
<evidence type="ECO:0000256" key="7">
    <source>
        <dbReference type="SAM" id="MobiDB-lite"/>
    </source>
</evidence>
<feature type="compositionally biased region" description="Polar residues" evidence="7">
    <location>
        <begin position="18"/>
        <end position="30"/>
    </location>
</feature>
<feature type="region of interest" description="Disordered" evidence="7">
    <location>
        <begin position="625"/>
        <end position="658"/>
    </location>
</feature>
<dbReference type="SMART" id="SM00490">
    <property type="entry name" value="HELICc"/>
    <property type="match status" value="1"/>
</dbReference>
<dbReference type="GO" id="GO:0003724">
    <property type="term" value="F:RNA helicase activity"/>
    <property type="evidence" value="ECO:0007669"/>
    <property type="project" value="UniProtKB-EC"/>
</dbReference>
<keyword evidence="2 6" id="KW-0378">Hydrolase</keyword>
<feature type="compositionally biased region" description="Acidic residues" evidence="7">
    <location>
        <begin position="450"/>
        <end position="462"/>
    </location>
</feature>
<organism evidence="10 11">
    <name type="scientific">Thielaviopsis punctulata</name>
    <dbReference type="NCBI Taxonomy" id="72032"/>
    <lineage>
        <taxon>Eukaryota</taxon>
        <taxon>Fungi</taxon>
        <taxon>Dikarya</taxon>
        <taxon>Ascomycota</taxon>
        <taxon>Pezizomycotina</taxon>
        <taxon>Sordariomycetes</taxon>
        <taxon>Hypocreomycetidae</taxon>
        <taxon>Microascales</taxon>
        <taxon>Ceratocystidaceae</taxon>
        <taxon>Thielaviopsis</taxon>
    </lineage>
</organism>
<evidence type="ECO:0000256" key="1">
    <source>
        <dbReference type="ARBA" id="ARBA00022741"/>
    </source>
</evidence>
<dbReference type="CDD" id="cd17956">
    <property type="entry name" value="DEADc_DDX51"/>
    <property type="match status" value="1"/>
</dbReference>
<keyword evidence="4 6" id="KW-0067">ATP-binding</keyword>
<keyword evidence="5 6" id="KW-0694">RNA-binding</keyword>
<dbReference type="InterPro" id="IPR011545">
    <property type="entry name" value="DEAD/DEAH_box_helicase_dom"/>
</dbReference>
<evidence type="ECO:0000259" key="9">
    <source>
        <dbReference type="PROSITE" id="PS51194"/>
    </source>
</evidence>
<evidence type="ECO:0000313" key="10">
    <source>
        <dbReference type="EMBL" id="KKA27226.1"/>
    </source>
</evidence>
<keyword evidence="3 6" id="KW-0347">Helicase</keyword>
<dbReference type="Proteomes" id="UP000033483">
    <property type="component" value="Unassembled WGS sequence"/>
</dbReference>
<feature type="region of interest" description="Disordered" evidence="7">
    <location>
        <begin position="1"/>
        <end position="49"/>
    </location>
</feature>
<feature type="domain" description="Helicase ATP-binding" evidence="8">
    <location>
        <begin position="344"/>
        <end position="578"/>
    </location>
</feature>
<dbReference type="Gene3D" id="3.40.50.300">
    <property type="entry name" value="P-loop containing nucleotide triphosphate hydrolases"/>
    <property type="match status" value="2"/>
</dbReference>
<comment type="domain">
    <text evidence="6">The Q motif is unique to and characteristic of the DEAD box family of RNA helicases and controls ATP binding and hydrolysis.</text>
</comment>
<evidence type="ECO:0000256" key="5">
    <source>
        <dbReference type="ARBA" id="ARBA00022884"/>
    </source>
</evidence>
<keyword evidence="11" id="KW-1185">Reference proteome</keyword>
<dbReference type="GO" id="GO:0016787">
    <property type="term" value="F:hydrolase activity"/>
    <property type="evidence" value="ECO:0007669"/>
    <property type="project" value="UniProtKB-KW"/>
</dbReference>
<proteinExistence type="inferred from homology"/>
<evidence type="ECO:0000259" key="8">
    <source>
        <dbReference type="PROSITE" id="PS51192"/>
    </source>
</evidence>
<feature type="compositionally biased region" description="Acidic residues" evidence="7">
    <location>
        <begin position="89"/>
        <end position="117"/>
    </location>
</feature>
<feature type="compositionally biased region" description="Basic and acidic residues" evidence="7">
    <location>
        <begin position="71"/>
        <end position="87"/>
    </location>
</feature>
<feature type="region of interest" description="Disordered" evidence="7">
    <location>
        <begin position="64"/>
        <end position="283"/>
    </location>
</feature>
<feature type="compositionally biased region" description="Basic and acidic residues" evidence="7">
    <location>
        <begin position="118"/>
        <end position="130"/>
    </location>
</feature>